<evidence type="ECO:0000313" key="1">
    <source>
        <dbReference type="EMBL" id="PBK82614.1"/>
    </source>
</evidence>
<gene>
    <name evidence="1" type="ORF">ARMGADRAFT_1068119</name>
</gene>
<reference evidence="2" key="1">
    <citation type="journal article" date="2017" name="Nat. Ecol. Evol.">
        <title>Genome expansion and lineage-specific genetic innovations in the forest pathogenic fungi Armillaria.</title>
        <authorList>
            <person name="Sipos G."/>
            <person name="Prasanna A.N."/>
            <person name="Walter M.C."/>
            <person name="O'Connor E."/>
            <person name="Balint B."/>
            <person name="Krizsan K."/>
            <person name="Kiss B."/>
            <person name="Hess J."/>
            <person name="Varga T."/>
            <person name="Slot J."/>
            <person name="Riley R."/>
            <person name="Boka B."/>
            <person name="Rigling D."/>
            <person name="Barry K."/>
            <person name="Lee J."/>
            <person name="Mihaltcheva S."/>
            <person name="LaButti K."/>
            <person name="Lipzen A."/>
            <person name="Waldron R."/>
            <person name="Moloney N.M."/>
            <person name="Sperisen C."/>
            <person name="Kredics L."/>
            <person name="Vagvoelgyi C."/>
            <person name="Patrignani A."/>
            <person name="Fitzpatrick D."/>
            <person name="Nagy I."/>
            <person name="Doyle S."/>
            <person name="Anderson J.B."/>
            <person name="Grigoriev I.V."/>
            <person name="Gueldener U."/>
            <person name="Muensterkoetter M."/>
            <person name="Nagy L.G."/>
        </authorList>
    </citation>
    <scope>NUCLEOTIDE SEQUENCE [LARGE SCALE GENOMIC DNA]</scope>
    <source>
        <strain evidence="2">Ar21-2</strain>
    </source>
</reference>
<proteinExistence type="predicted"/>
<organism evidence="1 2">
    <name type="scientific">Armillaria gallica</name>
    <name type="common">Bulbous honey fungus</name>
    <name type="synonym">Armillaria bulbosa</name>
    <dbReference type="NCBI Taxonomy" id="47427"/>
    <lineage>
        <taxon>Eukaryota</taxon>
        <taxon>Fungi</taxon>
        <taxon>Dikarya</taxon>
        <taxon>Basidiomycota</taxon>
        <taxon>Agaricomycotina</taxon>
        <taxon>Agaricomycetes</taxon>
        <taxon>Agaricomycetidae</taxon>
        <taxon>Agaricales</taxon>
        <taxon>Marasmiineae</taxon>
        <taxon>Physalacriaceae</taxon>
        <taxon>Armillaria</taxon>
    </lineage>
</organism>
<name>A0A2H3CML4_ARMGA</name>
<dbReference type="InParanoid" id="A0A2H3CML4"/>
<dbReference type="AlphaFoldDB" id="A0A2H3CML4"/>
<accession>A0A2H3CML4</accession>
<protein>
    <submittedName>
        <fullName evidence="1">Uncharacterized protein</fullName>
    </submittedName>
</protein>
<sequence length="196" mass="21966">MIGSSEIAVAANQLVDSVNTLHGLSQDNVSLLSLLFYGLMYELTSSSAFLHLGQRLKSSCMCGIRRIAYGAGISCCWQVRHFIIGGHTNTERSFLLMIRRQIQVDVLEELASQENTHLLVCVQTAPPPRTDPKKRIRPSLYTQESELCASTHTTPHTTKIQSEKKCNNRYHMGNPTFVKNTYTTPLELKPGFKLQV</sequence>
<evidence type="ECO:0000313" key="2">
    <source>
        <dbReference type="Proteomes" id="UP000217790"/>
    </source>
</evidence>
<dbReference type="EMBL" id="KZ293715">
    <property type="protein sequence ID" value="PBK82614.1"/>
    <property type="molecule type" value="Genomic_DNA"/>
</dbReference>
<dbReference type="Proteomes" id="UP000217790">
    <property type="component" value="Unassembled WGS sequence"/>
</dbReference>
<keyword evidence="2" id="KW-1185">Reference proteome</keyword>